<dbReference type="eggNOG" id="ENOG502TCDA">
    <property type="taxonomic scope" value="Eukaryota"/>
</dbReference>
<reference evidence="2" key="1">
    <citation type="journal article" date="2014" name="Genome Announc.">
        <title>Draft genome sequence of Colletotrichum sublineola, a destructive pathogen of cultivated sorghum.</title>
        <authorList>
            <person name="Baroncelli R."/>
            <person name="Sanz-Martin J.M."/>
            <person name="Rech G.E."/>
            <person name="Sukno S.A."/>
            <person name="Thon M.R."/>
        </authorList>
    </citation>
    <scope>NUCLEOTIDE SEQUENCE [LARGE SCALE GENOMIC DNA]</scope>
    <source>
        <strain evidence="2">TX430BB</strain>
    </source>
</reference>
<name>A0A066XJ11_COLSU</name>
<dbReference type="Proteomes" id="UP000027238">
    <property type="component" value="Unassembled WGS sequence"/>
</dbReference>
<proteinExistence type="predicted"/>
<keyword evidence="2" id="KW-1185">Reference proteome</keyword>
<gene>
    <name evidence="1" type="ORF">CSUB01_00691</name>
</gene>
<protein>
    <submittedName>
        <fullName evidence="1">Uncharacterized protein</fullName>
    </submittedName>
</protein>
<accession>A0A066XJ11</accession>
<dbReference type="EMBL" id="JMSE01000971">
    <property type="protein sequence ID" value="KDN66025.1"/>
    <property type="molecule type" value="Genomic_DNA"/>
</dbReference>
<sequence length="351" mass="39322">MAGLCFALYIRVVVKMNGQTMIEHDDPDADKTDLETPFVCYIHLGRGIRNIFTSDDSALMIIVHLGSQEVIKRLVTKKTLVSGKSEQHRLLLEGIYEKIGKSRQALKRFRFATSDKNGNIAKSSIRVDFYIVKLLSQPEREPLVDMTFSGSPSRAIIFETEETKKPPAADTYEINRLNHGNPFASFMFNYQTRGTLSADVKPECKNASIDEDLIDLNDVRSAPNTSSVFDTELQSRKKASGTVLPSKSSPSAVSMDSQVDTVTRLFEDLLTLVDSEEDKTEMNRLYMPIRSSGVFDEMGERNEHDTTEDDEAISIQSIHDTNHTACRKRKAALVFGESSSPRPRKTIALSE</sequence>
<dbReference type="OrthoDB" id="4808929at2759"/>
<evidence type="ECO:0000313" key="2">
    <source>
        <dbReference type="Proteomes" id="UP000027238"/>
    </source>
</evidence>
<evidence type="ECO:0000313" key="1">
    <source>
        <dbReference type="EMBL" id="KDN66025.1"/>
    </source>
</evidence>
<dbReference type="AlphaFoldDB" id="A0A066XJ11"/>
<organism evidence="1 2">
    <name type="scientific">Colletotrichum sublineola</name>
    <name type="common">Sorghum anthracnose fungus</name>
    <dbReference type="NCBI Taxonomy" id="1173701"/>
    <lineage>
        <taxon>Eukaryota</taxon>
        <taxon>Fungi</taxon>
        <taxon>Dikarya</taxon>
        <taxon>Ascomycota</taxon>
        <taxon>Pezizomycotina</taxon>
        <taxon>Sordariomycetes</taxon>
        <taxon>Hypocreomycetidae</taxon>
        <taxon>Glomerellales</taxon>
        <taxon>Glomerellaceae</taxon>
        <taxon>Colletotrichum</taxon>
        <taxon>Colletotrichum graminicola species complex</taxon>
    </lineage>
</organism>
<dbReference type="HOGENOM" id="CLU_789915_0_0_1"/>
<comment type="caution">
    <text evidence="1">The sequence shown here is derived from an EMBL/GenBank/DDBJ whole genome shotgun (WGS) entry which is preliminary data.</text>
</comment>